<proteinExistence type="predicted"/>
<keyword evidence="2" id="KW-1185">Reference proteome</keyword>
<evidence type="ECO:0000313" key="1">
    <source>
        <dbReference type="EMBL" id="MCW1923504.1"/>
    </source>
</evidence>
<accession>A0ABT3GJ17</accession>
<organism evidence="1 2">
    <name type="scientific">Luteolibacter arcticus</name>
    <dbReference type="NCBI Taxonomy" id="1581411"/>
    <lineage>
        <taxon>Bacteria</taxon>
        <taxon>Pseudomonadati</taxon>
        <taxon>Verrucomicrobiota</taxon>
        <taxon>Verrucomicrobiia</taxon>
        <taxon>Verrucomicrobiales</taxon>
        <taxon>Verrucomicrobiaceae</taxon>
        <taxon>Luteolibacter</taxon>
    </lineage>
</organism>
<evidence type="ECO:0008006" key="3">
    <source>
        <dbReference type="Google" id="ProtNLM"/>
    </source>
</evidence>
<dbReference type="SUPFAM" id="SSF81301">
    <property type="entry name" value="Nucleotidyltransferase"/>
    <property type="match status" value="1"/>
</dbReference>
<dbReference type="Proteomes" id="UP001320876">
    <property type="component" value="Unassembled WGS sequence"/>
</dbReference>
<protein>
    <recommendedName>
        <fullName evidence="3">Nucleotidyltransferase domain-containing protein</fullName>
    </recommendedName>
</protein>
<dbReference type="RefSeq" id="WP_264487613.1">
    <property type="nucleotide sequence ID" value="NZ_JAPDDT010000005.1"/>
</dbReference>
<dbReference type="Gene3D" id="3.30.460.40">
    <property type="match status" value="1"/>
</dbReference>
<dbReference type="EMBL" id="JAPDDT010000005">
    <property type="protein sequence ID" value="MCW1923504.1"/>
    <property type="molecule type" value="Genomic_DNA"/>
</dbReference>
<evidence type="ECO:0000313" key="2">
    <source>
        <dbReference type="Proteomes" id="UP001320876"/>
    </source>
</evidence>
<comment type="caution">
    <text evidence="1">The sequence shown here is derived from an EMBL/GenBank/DDBJ whole genome shotgun (WGS) entry which is preliminary data.</text>
</comment>
<sequence length="187" mass="21182">MQDPDLIELFVRPLEQAAIEYMISGSVASSIYGEPRSTLDIDLAVFPDPGKLALFPSLFPEQDFYLPPLDVIQIECRRETRGHFNIIHHDSGLKADIYPSRAHPDLPWAIRNRRRVATVGGDVWVAPPEYLILMKLEFFREGSQPKHLRDIAGVLAQQEIDRGWIAGAVAKLCLEKQWEEAVLLSHS</sequence>
<dbReference type="InterPro" id="IPR043519">
    <property type="entry name" value="NT_sf"/>
</dbReference>
<gene>
    <name evidence="1" type="ORF">OKA05_13145</name>
</gene>
<reference evidence="1 2" key="1">
    <citation type="submission" date="2022-10" db="EMBL/GenBank/DDBJ databases">
        <title>Luteolibacter arcticus strain CCTCC AB 2014275, whole genome shotgun sequencing project.</title>
        <authorList>
            <person name="Zhao G."/>
            <person name="Shen L."/>
        </authorList>
    </citation>
    <scope>NUCLEOTIDE SEQUENCE [LARGE SCALE GENOMIC DNA]</scope>
    <source>
        <strain evidence="1 2">CCTCC AB 2014275</strain>
    </source>
</reference>
<name>A0ABT3GJ17_9BACT</name>